<gene>
    <name evidence="2" type="ORF">CJ198_10480</name>
</gene>
<keyword evidence="1" id="KW-1133">Transmembrane helix</keyword>
<comment type="caution">
    <text evidence="2">The sequence shown here is derived from an EMBL/GenBank/DDBJ whole genome shotgun (WGS) entry which is preliminary data.</text>
</comment>
<dbReference type="AlphaFoldDB" id="A0A2N6PFK7"/>
<sequence>MSSLLPLTGDLLMPTAHDFVWSTMLLIPSRLGLVIASVGFVVAFMLGDSAPKRLVRGSFLLFTSPVGLIVEMPLHCSGRRTAAA</sequence>
<dbReference type="RefSeq" id="WP_102162559.1">
    <property type="nucleotide sequence ID" value="NZ_JALXPL010000010.1"/>
</dbReference>
<dbReference type="Proteomes" id="UP000235703">
    <property type="component" value="Unassembled WGS sequence"/>
</dbReference>
<proteinExistence type="predicted"/>
<name>A0A2N6PFK7_9MICO</name>
<dbReference type="GeneID" id="86843116"/>
<feature type="transmembrane region" description="Helical" evidence="1">
    <location>
        <begin position="20"/>
        <end position="46"/>
    </location>
</feature>
<keyword evidence="1" id="KW-0472">Membrane</keyword>
<keyword evidence="3" id="KW-1185">Reference proteome</keyword>
<accession>A0A2N6PFK7</accession>
<organism evidence="2 3">
    <name type="scientific">Brevibacterium luteolum</name>
    <dbReference type="NCBI Taxonomy" id="199591"/>
    <lineage>
        <taxon>Bacteria</taxon>
        <taxon>Bacillati</taxon>
        <taxon>Actinomycetota</taxon>
        <taxon>Actinomycetes</taxon>
        <taxon>Micrococcales</taxon>
        <taxon>Brevibacteriaceae</taxon>
        <taxon>Brevibacterium</taxon>
    </lineage>
</organism>
<reference evidence="2 3" key="1">
    <citation type="submission" date="2017-09" db="EMBL/GenBank/DDBJ databases">
        <title>Bacterial strain isolated from the female urinary microbiota.</title>
        <authorList>
            <person name="Thomas-White K."/>
            <person name="Kumar N."/>
            <person name="Forster S."/>
            <person name="Putonti C."/>
            <person name="Lawley T."/>
            <person name="Wolfe A.J."/>
        </authorList>
    </citation>
    <scope>NUCLEOTIDE SEQUENCE [LARGE SCALE GENOMIC DNA]</scope>
    <source>
        <strain evidence="2 3">UMB0680</strain>
    </source>
</reference>
<protein>
    <submittedName>
        <fullName evidence="2">Uncharacterized protein</fullName>
    </submittedName>
</protein>
<evidence type="ECO:0000313" key="3">
    <source>
        <dbReference type="Proteomes" id="UP000235703"/>
    </source>
</evidence>
<keyword evidence="1" id="KW-0812">Transmembrane</keyword>
<dbReference type="EMBL" id="PNFZ01000006">
    <property type="protein sequence ID" value="PMB97476.1"/>
    <property type="molecule type" value="Genomic_DNA"/>
</dbReference>
<evidence type="ECO:0000313" key="2">
    <source>
        <dbReference type="EMBL" id="PMB97476.1"/>
    </source>
</evidence>
<evidence type="ECO:0000256" key="1">
    <source>
        <dbReference type="SAM" id="Phobius"/>
    </source>
</evidence>